<comment type="catalytic activity">
    <reaction evidence="6">
        <text>L-lysyl-[protein] + 3 S-adenosyl-L-methionine = N(6),N(6),N(6)-trimethyl-L-lysyl-[protein] + 3 S-adenosyl-L-homocysteine + 3 H(+)</text>
        <dbReference type="Rhea" id="RHEA:54192"/>
        <dbReference type="Rhea" id="RHEA-COMP:9752"/>
        <dbReference type="Rhea" id="RHEA-COMP:13826"/>
        <dbReference type="ChEBI" id="CHEBI:15378"/>
        <dbReference type="ChEBI" id="CHEBI:29969"/>
        <dbReference type="ChEBI" id="CHEBI:57856"/>
        <dbReference type="ChEBI" id="CHEBI:59789"/>
        <dbReference type="ChEBI" id="CHEBI:61961"/>
    </reaction>
</comment>
<organism evidence="7 8">
    <name type="scientific">Meiothermus taiwanensis</name>
    <dbReference type="NCBI Taxonomy" id="172827"/>
    <lineage>
        <taxon>Bacteria</taxon>
        <taxon>Thermotogati</taxon>
        <taxon>Deinococcota</taxon>
        <taxon>Deinococci</taxon>
        <taxon>Thermales</taxon>
        <taxon>Thermaceae</taxon>
        <taxon>Meiothermus</taxon>
    </lineage>
</organism>
<dbReference type="InterPro" id="IPR004498">
    <property type="entry name" value="Ribosomal_PrmA_MeTrfase"/>
</dbReference>
<comment type="similarity">
    <text evidence="1 6">Belongs to the methyltransferase superfamily. PrmA family.</text>
</comment>
<keyword evidence="2 6" id="KW-0963">Cytoplasm</keyword>
<evidence type="ECO:0000256" key="2">
    <source>
        <dbReference type="ARBA" id="ARBA00022490"/>
    </source>
</evidence>
<dbReference type="OrthoDB" id="9785995at2"/>
<dbReference type="CDD" id="cd02440">
    <property type="entry name" value="AdoMet_MTases"/>
    <property type="match status" value="1"/>
</dbReference>
<name>A0A399E1Q0_9DEIN</name>
<dbReference type="AlphaFoldDB" id="A0A399E1Q0"/>
<dbReference type="Gene3D" id="1.20.5.1350">
    <property type="match status" value="1"/>
</dbReference>
<comment type="subcellular location">
    <subcellularLocation>
        <location evidence="6">Cytoplasm</location>
    </subcellularLocation>
</comment>
<gene>
    <name evidence="6 7" type="primary">prmA</name>
    <name evidence="7" type="ORF">Mcate_00753</name>
</gene>
<evidence type="ECO:0000256" key="3">
    <source>
        <dbReference type="ARBA" id="ARBA00022603"/>
    </source>
</evidence>
<dbReference type="GO" id="GO:0005840">
    <property type="term" value="C:ribosome"/>
    <property type="evidence" value="ECO:0007669"/>
    <property type="project" value="UniProtKB-KW"/>
</dbReference>
<feature type="binding site" evidence="6">
    <location>
        <position position="128"/>
    </location>
    <ligand>
        <name>S-adenosyl-L-methionine</name>
        <dbReference type="ChEBI" id="CHEBI:59789"/>
    </ligand>
</feature>
<dbReference type="PANTHER" id="PTHR43648">
    <property type="entry name" value="ELECTRON TRANSFER FLAVOPROTEIN BETA SUBUNIT LYSINE METHYLTRANSFERASE"/>
    <property type="match status" value="1"/>
</dbReference>
<protein>
    <recommendedName>
        <fullName evidence="6">Ribosomal protein L11 methyltransferase</fullName>
        <shortName evidence="6">L11 Mtase</shortName>
        <ecNumber evidence="6">2.1.1.-</ecNumber>
    </recommendedName>
</protein>
<dbReference type="NCBIfam" id="NF001790">
    <property type="entry name" value="PRK00517.3-3"/>
    <property type="match status" value="1"/>
</dbReference>
<feature type="binding site" evidence="6">
    <location>
        <position position="211"/>
    </location>
    <ligand>
        <name>S-adenosyl-L-methionine</name>
        <dbReference type="ChEBI" id="CHEBI:59789"/>
    </ligand>
</feature>
<keyword evidence="3 6" id="KW-0489">Methyltransferase</keyword>
<evidence type="ECO:0000313" key="7">
    <source>
        <dbReference type="EMBL" id="RIH78577.1"/>
    </source>
</evidence>
<dbReference type="PANTHER" id="PTHR43648:SF1">
    <property type="entry name" value="ELECTRON TRANSFER FLAVOPROTEIN BETA SUBUNIT LYSINE METHYLTRANSFERASE"/>
    <property type="match status" value="1"/>
</dbReference>
<dbReference type="InterPro" id="IPR050078">
    <property type="entry name" value="Ribosomal_L11_MeTrfase_PrmA"/>
</dbReference>
<dbReference type="Gene3D" id="3.40.50.150">
    <property type="entry name" value="Vaccinia Virus protein VP39"/>
    <property type="match status" value="1"/>
</dbReference>
<keyword evidence="4 6" id="KW-0808">Transferase</keyword>
<dbReference type="EC" id="2.1.1.-" evidence="6"/>
<evidence type="ECO:0000256" key="1">
    <source>
        <dbReference type="ARBA" id="ARBA00009741"/>
    </source>
</evidence>
<keyword evidence="5 6" id="KW-0949">S-adenosyl-L-methionine</keyword>
<dbReference type="InterPro" id="IPR029063">
    <property type="entry name" value="SAM-dependent_MTases_sf"/>
</dbReference>
<dbReference type="Proteomes" id="UP000266089">
    <property type="component" value="Unassembled WGS sequence"/>
</dbReference>
<reference evidence="7 8" key="1">
    <citation type="submission" date="2018-08" db="EMBL/GenBank/DDBJ databases">
        <title>Meiothermus cateniformans JCM 15151 genome sequencing project.</title>
        <authorList>
            <person name="Da Costa M.S."/>
            <person name="Albuquerque L."/>
            <person name="Raposo P."/>
            <person name="Froufe H.J.C."/>
            <person name="Barroso C.S."/>
            <person name="Egas C."/>
        </authorList>
    </citation>
    <scope>NUCLEOTIDE SEQUENCE [LARGE SCALE GENOMIC DNA]</scope>
    <source>
        <strain evidence="7 8">JCM 15151</strain>
    </source>
</reference>
<dbReference type="SUPFAM" id="SSF53335">
    <property type="entry name" value="S-adenosyl-L-methionine-dependent methyltransferases"/>
    <property type="match status" value="1"/>
</dbReference>
<dbReference type="RefSeq" id="WP_027886892.1">
    <property type="nucleotide sequence ID" value="NZ_JBHSXZ010000002.1"/>
</dbReference>
<proteinExistence type="inferred from homology"/>
<dbReference type="GO" id="GO:0005737">
    <property type="term" value="C:cytoplasm"/>
    <property type="evidence" value="ECO:0007669"/>
    <property type="project" value="UniProtKB-SubCell"/>
</dbReference>
<comment type="caution">
    <text evidence="7">The sequence shown here is derived from an EMBL/GenBank/DDBJ whole genome shotgun (WGS) entry which is preliminary data.</text>
</comment>
<sequence>MHVFRLRGNFETLDIYSAALFELGARGLEEKPGEVWAYFPERLELPFPGEWLELPDTDWLEAYKRDLKPVRAGPFVVLAPWHTWEGPEKRIVIEPGMAFGTGHHETTRMALETLAERVEPGMRVLDLGTGSGILAIGAALLGAEALGIDIDPAVIPQARENARRNQVKVQFQVGSLDEAYDPLAETAPQAPPAQPAPTPLVQGPFDLVVANLYAELHTYFAQKYRELFGICGTLILTGILAEREALVRSALEASGFGLLARRQEGEWVCLTYAAR</sequence>
<feature type="binding site" evidence="6">
    <location>
        <position position="107"/>
    </location>
    <ligand>
        <name>S-adenosyl-L-methionine</name>
        <dbReference type="ChEBI" id="CHEBI:59789"/>
    </ligand>
</feature>
<dbReference type="HAMAP" id="MF_00735">
    <property type="entry name" value="Methyltr_PrmA"/>
    <property type="match status" value="1"/>
</dbReference>
<dbReference type="Pfam" id="PF06325">
    <property type="entry name" value="PrmA"/>
    <property type="match status" value="1"/>
</dbReference>
<keyword evidence="7" id="KW-0687">Ribonucleoprotein</keyword>
<dbReference type="GO" id="GO:0032259">
    <property type="term" value="P:methylation"/>
    <property type="evidence" value="ECO:0007669"/>
    <property type="project" value="UniProtKB-KW"/>
</dbReference>
<evidence type="ECO:0000256" key="4">
    <source>
        <dbReference type="ARBA" id="ARBA00022679"/>
    </source>
</evidence>
<evidence type="ECO:0000313" key="8">
    <source>
        <dbReference type="Proteomes" id="UP000266089"/>
    </source>
</evidence>
<evidence type="ECO:0000256" key="5">
    <source>
        <dbReference type="ARBA" id="ARBA00022691"/>
    </source>
</evidence>
<dbReference type="GO" id="GO:0016279">
    <property type="term" value="F:protein-lysine N-methyltransferase activity"/>
    <property type="evidence" value="ECO:0007669"/>
    <property type="project" value="RHEA"/>
</dbReference>
<feature type="binding site" evidence="6">
    <location>
        <position position="149"/>
    </location>
    <ligand>
        <name>S-adenosyl-L-methionine</name>
        <dbReference type="ChEBI" id="CHEBI:59789"/>
    </ligand>
</feature>
<dbReference type="PIRSF" id="PIRSF000401">
    <property type="entry name" value="RPL11_MTase"/>
    <property type="match status" value="1"/>
</dbReference>
<dbReference type="Gene3D" id="3.30.70.1170">
    <property type="entry name" value="Sun protein, domain 3"/>
    <property type="match status" value="1"/>
</dbReference>
<dbReference type="EMBL" id="QWKX01000013">
    <property type="protein sequence ID" value="RIH78577.1"/>
    <property type="molecule type" value="Genomic_DNA"/>
</dbReference>
<comment type="function">
    <text evidence="6">Methylates ribosomal protein L11.</text>
</comment>
<keyword evidence="7" id="KW-0689">Ribosomal protein</keyword>
<evidence type="ECO:0000256" key="6">
    <source>
        <dbReference type="HAMAP-Rule" id="MF_00735"/>
    </source>
</evidence>
<accession>A0A399E1Q0</accession>